<keyword evidence="4 6" id="KW-1133">Transmembrane helix</keyword>
<protein>
    <submittedName>
        <fullName evidence="7">Ribonuclease BN-like family</fullName>
    </submittedName>
</protein>
<evidence type="ECO:0000313" key="7">
    <source>
        <dbReference type="EMBL" id="VEU61090.1"/>
    </source>
</evidence>
<evidence type="ECO:0000256" key="5">
    <source>
        <dbReference type="ARBA" id="ARBA00023136"/>
    </source>
</evidence>
<dbReference type="GO" id="GO:0005886">
    <property type="term" value="C:plasma membrane"/>
    <property type="evidence" value="ECO:0007669"/>
    <property type="project" value="UniProtKB-SubCell"/>
</dbReference>
<keyword evidence="5 6" id="KW-0472">Membrane</keyword>
<reference evidence="7 8" key="1">
    <citation type="submission" date="2019-01" db="EMBL/GenBank/DDBJ databases">
        <authorList>
            <consortium name="Pathogen Informatics"/>
        </authorList>
    </citation>
    <scope>NUCLEOTIDE SEQUENCE [LARGE SCALE GENOMIC DNA]</scope>
    <source>
        <strain evidence="7 8">NCTC10122</strain>
    </source>
</reference>
<accession>A0A449AA92</accession>
<comment type="subcellular location">
    <subcellularLocation>
        <location evidence="1">Cell membrane</location>
        <topology evidence="1">Multi-pass membrane protein</topology>
    </subcellularLocation>
</comment>
<dbReference type="Pfam" id="PF03631">
    <property type="entry name" value="Virul_fac_BrkB"/>
    <property type="match status" value="1"/>
</dbReference>
<dbReference type="AlphaFoldDB" id="A0A449AA92"/>
<dbReference type="InterPro" id="IPR017039">
    <property type="entry name" value="Virul_fac_BrkB"/>
</dbReference>
<gene>
    <name evidence="7" type="ORF">NCTC10122_00682</name>
</gene>
<dbReference type="RefSeq" id="WP_129687899.1">
    <property type="nucleotide sequence ID" value="NZ_LR214970.1"/>
</dbReference>
<evidence type="ECO:0000256" key="1">
    <source>
        <dbReference type="ARBA" id="ARBA00004651"/>
    </source>
</evidence>
<evidence type="ECO:0000256" key="3">
    <source>
        <dbReference type="ARBA" id="ARBA00022692"/>
    </source>
</evidence>
<evidence type="ECO:0000256" key="2">
    <source>
        <dbReference type="ARBA" id="ARBA00022475"/>
    </source>
</evidence>
<dbReference type="PANTHER" id="PTHR30213">
    <property type="entry name" value="INNER MEMBRANE PROTEIN YHJD"/>
    <property type="match status" value="1"/>
</dbReference>
<feature type="transmembrane region" description="Helical" evidence="6">
    <location>
        <begin position="235"/>
        <end position="256"/>
    </location>
</feature>
<keyword evidence="2" id="KW-1003">Cell membrane</keyword>
<keyword evidence="3 6" id="KW-0812">Transmembrane</keyword>
<name>A0A449AA92_9BACT</name>
<feature type="transmembrane region" description="Helical" evidence="6">
    <location>
        <begin position="268"/>
        <end position="290"/>
    </location>
</feature>
<feature type="transmembrane region" description="Helical" evidence="6">
    <location>
        <begin position="302"/>
        <end position="325"/>
    </location>
</feature>
<dbReference type="PANTHER" id="PTHR30213:SF0">
    <property type="entry name" value="UPF0761 MEMBRANE PROTEIN YIHY"/>
    <property type="match status" value="1"/>
</dbReference>
<feature type="transmembrane region" description="Helical" evidence="6">
    <location>
        <begin position="151"/>
        <end position="169"/>
    </location>
</feature>
<proteinExistence type="predicted"/>
<sequence>MKNTNNEKIYTGLELKKLKKAYRKSNKKSLISKNIIPNESKGWVIVETIIKWFIKIILLVSTPKDSWKNKNKSRELIDRTYSKFISSDSVFIPISLSFYFLVSFVPILTVLVLLLSFISDYSTVFIDVILDRIIPGLKQVIKMPQVGPSTGFQYTTITLLLLTSTWIGSNGWGRFIYLQNYIYGHESLGNFFINRIKGFLIVLSITLYLFIMSVIYIYFYKLFSLEFDSTSEKTFFYITFYIYLIFVVYIGFTLLFKFSPSFKLTWNSVLPGVLIAAIPNILFISSFGFLSTQIDYKKYGTIGTFMYIALFVSSVAYFLFLGLIVNESYYKTYYSSFTIAKNQLFRKRV</sequence>
<feature type="transmembrane region" description="Helical" evidence="6">
    <location>
        <begin position="199"/>
        <end position="223"/>
    </location>
</feature>
<feature type="transmembrane region" description="Helical" evidence="6">
    <location>
        <begin position="107"/>
        <end position="130"/>
    </location>
</feature>
<organism evidence="7 8">
    <name type="scientific">Mycoplasmopsis bovigenitalium</name>
    <dbReference type="NCBI Taxonomy" id="2112"/>
    <lineage>
        <taxon>Bacteria</taxon>
        <taxon>Bacillati</taxon>
        <taxon>Mycoplasmatota</taxon>
        <taxon>Mycoplasmoidales</taxon>
        <taxon>Metamycoplasmataceae</taxon>
        <taxon>Mycoplasmopsis</taxon>
    </lineage>
</organism>
<evidence type="ECO:0000256" key="4">
    <source>
        <dbReference type="ARBA" id="ARBA00022989"/>
    </source>
</evidence>
<evidence type="ECO:0000256" key="6">
    <source>
        <dbReference type="SAM" id="Phobius"/>
    </source>
</evidence>
<dbReference type="EMBL" id="LR214970">
    <property type="protein sequence ID" value="VEU61090.1"/>
    <property type="molecule type" value="Genomic_DNA"/>
</dbReference>
<evidence type="ECO:0000313" key="8">
    <source>
        <dbReference type="Proteomes" id="UP000290942"/>
    </source>
</evidence>
<dbReference type="Proteomes" id="UP000290942">
    <property type="component" value="Chromosome"/>
</dbReference>